<comment type="catalytic activity">
    <reaction evidence="7">
        <text>L-cysteinyl-[protein] + hexadecanoyl-CoA = S-hexadecanoyl-L-cysteinyl-[protein] + CoA</text>
        <dbReference type="Rhea" id="RHEA:36683"/>
        <dbReference type="Rhea" id="RHEA-COMP:10131"/>
        <dbReference type="Rhea" id="RHEA-COMP:11032"/>
        <dbReference type="ChEBI" id="CHEBI:29950"/>
        <dbReference type="ChEBI" id="CHEBI:57287"/>
        <dbReference type="ChEBI" id="CHEBI:57379"/>
        <dbReference type="ChEBI" id="CHEBI:74151"/>
        <dbReference type="EC" id="2.3.1.225"/>
    </reaction>
</comment>
<keyword evidence="3 7" id="KW-0812">Transmembrane</keyword>
<comment type="subcellular location">
    <subcellularLocation>
        <location evidence="1">Membrane</location>
        <topology evidence="1">Multi-pass membrane protein</topology>
    </subcellularLocation>
</comment>
<dbReference type="InterPro" id="IPR039859">
    <property type="entry name" value="PFA4/ZDH16/20/ERF2-like"/>
</dbReference>
<dbReference type="VEuPathDB" id="FungiDB:H310_10898"/>
<feature type="transmembrane region" description="Helical" evidence="7">
    <location>
        <begin position="197"/>
        <end position="222"/>
    </location>
</feature>
<evidence type="ECO:0000256" key="4">
    <source>
        <dbReference type="ARBA" id="ARBA00022989"/>
    </source>
</evidence>
<dbReference type="GO" id="GO:0005783">
    <property type="term" value="C:endoplasmic reticulum"/>
    <property type="evidence" value="ECO:0007669"/>
    <property type="project" value="TreeGrafter"/>
</dbReference>
<feature type="domain" description="Palmitoyltransferase DHHC" evidence="8">
    <location>
        <begin position="76"/>
        <end position="188"/>
    </location>
</feature>
<dbReference type="PROSITE" id="PS50216">
    <property type="entry name" value="DHHC"/>
    <property type="match status" value="1"/>
</dbReference>
<dbReference type="OrthoDB" id="331948at2759"/>
<evidence type="ECO:0000259" key="8">
    <source>
        <dbReference type="Pfam" id="PF01529"/>
    </source>
</evidence>
<gene>
    <name evidence="9" type="ORF">H310_10898</name>
</gene>
<reference evidence="9" key="1">
    <citation type="submission" date="2013-12" db="EMBL/GenBank/DDBJ databases">
        <title>The Genome Sequence of Aphanomyces invadans NJM9701.</title>
        <authorList>
            <consortium name="The Broad Institute Genomics Platform"/>
            <person name="Russ C."/>
            <person name="Tyler B."/>
            <person name="van West P."/>
            <person name="Dieguez-Uribeondo J."/>
            <person name="Young S.K."/>
            <person name="Zeng Q."/>
            <person name="Gargeya S."/>
            <person name="Fitzgerald M."/>
            <person name="Abouelleil A."/>
            <person name="Alvarado L."/>
            <person name="Chapman S.B."/>
            <person name="Gainer-Dewar J."/>
            <person name="Goldberg J."/>
            <person name="Griggs A."/>
            <person name="Gujja S."/>
            <person name="Hansen M."/>
            <person name="Howarth C."/>
            <person name="Imamovic A."/>
            <person name="Ireland A."/>
            <person name="Larimer J."/>
            <person name="McCowan C."/>
            <person name="Murphy C."/>
            <person name="Pearson M."/>
            <person name="Poon T.W."/>
            <person name="Priest M."/>
            <person name="Roberts A."/>
            <person name="Saif S."/>
            <person name="Shea T."/>
            <person name="Sykes S."/>
            <person name="Wortman J."/>
            <person name="Nusbaum C."/>
            <person name="Birren B."/>
        </authorList>
    </citation>
    <scope>NUCLEOTIDE SEQUENCE [LARGE SCALE GENOMIC DNA]</scope>
    <source>
        <strain evidence="9">NJM9701</strain>
    </source>
</reference>
<dbReference type="InterPro" id="IPR001594">
    <property type="entry name" value="Palmitoyltrfase_DHHC"/>
</dbReference>
<dbReference type="GO" id="GO:0005794">
    <property type="term" value="C:Golgi apparatus"/>
    <property type="evidence" value="ECO:0007669"/>
    <property type="project" value="TreeGrafter"/>
</dbReference>
<name>A0A024TQG4_9STRA</name>
<keyword evidence="4 7" id="KW-1133">Transmembrane helix</keyword>
<evidence type="ECO:0000256" key="3">
    <source>
        <dbReference type="ARBA" id="ARBA00022692"/>
    </source>
</evidence>
<dbReference type="EC" id="2.3.1.225" evidence="7"/>
<dbReference type="PANTHER" id="PTHR22883">
    <property type="entry name" value="ZINC FINGER DHHC DOMAIN CONTAINING PROTEIN"/>
    <property type="match status" value="1"/>
</dbReference>
<dbReference type="RefSeq" id="XP_008875607.1">
    <property type="nucleotide sequence ID" value="XM_008877385.1"/>
</dbReference>
<feature type="transmembrane region" description="Helical" evidence="7">
    <location>
        <begin position="29"/>
        <end position="51"/>
    </location>
</feature>
<sequence length="234" mass="26276">MVKVFVGVTCCLMALKIMSMILYVHVSFTYAAIYVVLTALMLVSYAGTVFVSPSFPVSILDDDNDATASDAENGEKNARYCEKCDRVKPDGFHHCSVCGRCISHMDHHCPWTGNCVGLRTKKLFVLFLFYTSVACLWFAYCALRVPPTRSVLSVTVGLAIVVGCLLFGYFCFHLYLLRQGRTTLDFMARRRGNTVGFRSNLLLYFGPNWWAYALPVVPMYLWHPSTVDASTPLK</sequence>
<accession>A0A024TQG4</accession>
<evidence type="ECO:0000256" key="6">
    <source>
        <dbReference type="ARBA" id="ARBA00023315"/>
    </source>
</evidence>
<dbReference type="eggNOG" id="KOG1315">
    <property type="taxonomic scope" value="Eukaryota"/>
</dbReference>
<organism evidence="9">
    <name type="scientific">Aphanomyces invadans</name>
    <dbReference type="NCBI Taxonomy" id="157072"/>
    <lineage>
        <taxon>Eukaryota</taxon>
        <taxon>Sar</taxon>
        <taxon>Stramenopiles</taxon>
        <taxon>Oomycota</taxon>
        <taxon>Saprolegniomycetes</taxon>
        <taxon>Saprolegniales</taxon>
        <taxon>Verrucalvaceae</taxon>
        <taxon>Aphanomyces</taxon>
    </lineage>
</organism>
<feature type="transmembrane region" description="Helical" evidence="7">
    <location>
        <begin position="151"/>
        <end position="176"/>
    </location>
</feature>
<dbReference type="GeneID" id="20087948"/>
<dbReference type="GO" id="GO:0016020">
    <property type="term" value="C:membrane"/>
    <property type="evidence" value="ECO:0007669"/>
    <property type="project" value="UniProtKB-SubCell"/>
</dbReference>
<comment type="similarity">
    <text evidence="7">Belongs to the DHHC palmitoyltransferase family.</text>
</comment>
<dbReference type="GO" id="GO:0019706">
    <property type="term" value="F:protein-cysteine S-palmitoyltransferase activity"/>
    <property type="evidence" value="ECO:0007669"/>
    <property type="project" value="UniProtKB-EC"/>
</dbReference>
<dbReference type="STRING" id="157072.A0A024TQG4"/>
<keyword evidence="6 7" id="KW-0012">Acyltransferase</keyword>
<evidence type="ECO:0000256" key="7">
    <source>
        <dbReference type="RuleBase" id="RU079119"/>
    </source>
</evidence>
<dbReference type="GO" id="GO:0006612">
    <property type="term" value="P:protein targeting to membrane"/>
    <property type="evidence" value="ECO:0007669"/>
    <property type="project" value="TreeGrafter"/>
</dbReference>
<dbReference type="EMBL" id="KI913979">
    <property type="protein sequence ID" value="ETV95856.1"/>
    <property type="molecule type" value="Genomic_DNA"/>
</dbReference>
<evidence type="ECO:0000256" key="5">
    <source>
        <dbReference type="ARBA" id="ARBA00023136"/>
    </source>
</evidence>
<comment type="domain">
    <text evidence="7">The DHHC domain is required for palmitoyltransferase activity.</text>
</comment>
<feature type="transmembrane region" description="Helical" evidence="7">
    <location>
        <begin position="123"/>
        <end position="145"/>
    </location>
</feature>
<keyword evidence="5 7" id="KW-0472">Membrane</keyword>
<proteinExistence type="inferred from homology"/>
<keyword evidence="2 7" id="KW-0808">Transferase</keyword>
<protein>
    <recommendedName>
        <fullName evidence="7">Palmitoyltransferase</fullName>
        <ecNumber evidence="7">2.3.1.225</ecNumber>
    </recommendedName>
</protein>
<evidence type="ECO:0000256" key="2">
    <source>
        <dbReference type="ARBA" id="ARBA00022679"/>
    </source>
</evidence>
<evidence type="ECO:0000256" key="1">
    <source>
        <dbReference type="ARBA" id="ARBA00004141"/>
    </source>
</evidence>
<dbReference type="Pfam" id="PF01529">
    <property type="entry name" value="DHHC"/>
    <property type="match status" value="1"/>
</dbReference>
<dbReference type="AlphaFoldDB" id="A0A024TQG4"/>
<evidence type="ECO:0000313" key="9">
    <source>
        <dbReference type="EMBL" id="ETV95856.1"/>
    </source>
</evidence>